<gene>
    <name evidence="1" type="ORF">OXH18_03435</name>
</gene>
<protein>
    <recommendedName>
        <fullName evidence="3">BON domain-containing protein</fullName>
    </recommendedName>
</protein>
<dbReference type="AlphaFoldDB" id="A0A9E9CAJ6"/>
<name>A0A9E9CAJ6_9CYAN</name>
<dbReference type="KEGG" id="tsin:OXH18_03435"/>
<dbReference type="EMBL" id="CP113797">
    <property type="protein sequence ID" value="WAL61067.1"/>
    <property type="molecule type" value="Genomic_DNA"/>
</dbReference>
<sequence length="137" mass="15097">MHIRSVSAALCKSEGRSMGQSTFTPLFKTIPPERVGLFGEYDHKGLVKRVSLALSQNFEPSEIRGLRINQRGAVVVLVGQIPNQRLLIKLVNIIMDINGAVDVEINGVSVAHRLKTYLDVKPSKDALLKLLTLVNSH</sequence>
<reference evidence="1" key="1">
    <citation type="submission" date="2022-12" db="EMBL/GenBank/DDBJ databases">
        <title>Polyphasic identification of a Novel Hot-Spring Cyanobacterium Ocullathermofonsia sinensis gen nov. sp. nov. and Genomic Insights on its Adaptations to the Thermal Habitat.</title>
        <authorList>
            <person name="Daroch M."/>
            <person name="Tang J."/>
            <person name="Jiang Y."/>
        </authorList>
    </citation>
    <scope>NUCLEOTIDE SEQUENCE</scope>
    <source>
        <strain evidence="1">PKUAC-SCTA174</strain>
    </source>
</reference>
<organism evidence="1 2">
    <name type="scientific">Thermocoleostomius sinensis A174</name>
    <dbReference type="NCBI Taxonomy" id="2016057"/>
    <lineage>
        <taxon>Bacteria</taxon>
        <taxon>Bacillati</taxon>
        <taxon>Cyanobacteriota</taxon>
        <taxon>Cyanophyceae</taxon>
        <taxon>Oculatellales</taxon>
        <taxon>Oculatellaceae</taxon>
        <taxon>Thermocoleostomius</taxon>
    </lineage>
</organism>
<evidence type="ECO:0000313" key="2">
    <source>
        <dbReference type="Proteomes" id="UP001163152"/>
    </source>
</evidence>
<evidence type="ECO:0008006" key="3">
    <source>
        <dbReference type="Google" id="ProtNLM"/>
    </source>
</evidence>
<accession>A0A9E9CAJ6</accession>
<keyword evidence="2" id="KW-1185">Reference proteome</keyword>
<dbReference type="RefSeq" id="WP_268611022.1">
    <property type="nucleotide sequence ID" value="NZ_CP113797.1"/>
</dbReference>
<dbReference type="Proteomes" id="UP001163152">
    <property type="component" value="Chromosome"/>
</dbReference>
<evidence type="ECO:0000313" key="1">
    <source>
        <dbReference type="EMBL" id="WAL61067.1"/>
    </source>
</evidence>
<proteinExistence type="predicted"/>